<organism evidence="3 4">
    <name type="scientific">Kalanchoe fedtschenkoi</name>
    <name type="common">Lavender scallops</name>
    <name type="synonym">South American air plant</name>
    <dbReference type="NCBI Taxonomy" id="63787"/>
    <lineage>
        <taxon>Eukaryota</taxon>
        <taxon>Viridiplantae</taxon>
        <taxon>Streptophyta</taxon>
        <taxon>Embryophyta</taxon>
        <taxon>Tracheophyta</taxon>
        <taxon>Spermatophyta</taxon>
        <taxon>Magnoliopsida</taxon>
        <taxon>eudicotyledons</taxon>
        <taxon>Gunneridae</taxon>
        <taxon>Pentapetalae</taxon>
        <taxon>Saxifragales</taxon>
        <taxon>Crassulaceae</taxon>
        <taxon>Kalanchoe</taxon>
    </lineage>
</organism>
<feature type="transmembrane region" description="Helical" evidence="2">
    <location>
        <begin position="297"/>
        <end position="318"/>
    </location>
</feature>
<dbReference type="EnsemblPlants" id="Kaladp0024s0433.1.v1.1">
    <property type="protein sequence ID" value="Kaladp0024s0433.1.v1.1"/>
    <property type="gene ID" value="Kaladp0024s0433.v1.1"/>
</dbReference>
<evidence type="ECO:0000256" key="1">
    <source>
        <dbReference type="SAM" id="MobiDB-lite"/>
    </source>
</evidence>
<dbReference type="OMA" id="EHRLCES"/>
<keyword evidence="4" id="KW-1185">Reference proteome</keyword>
<feature type="region of interest" description="Disordered" evidence="1">
    <location>
        <begin position="1"/>
        <end position="20"/>
    </location>
</feature>
<evidence type="ECO:0008006" key="5">
    <source>
        <dbReference type="Google" id="ProtNLM"/>
    </source>
</evidence>
<evidence type="ECO:0000313" key="4">
    <source>
        <dbReference type="Proteomes" id="UP000594263"/>
    </source>
</evidence>
<reference evidence="3" key="1">
    <citation type="submission" date="2021-01" db="UniProtKB">
        <authorList>
            <consortium name="EnsemblPlants"/>
        </authorList>
    </citation>
    <scope>IDENTIFICATION</scope>
</reference>
<keyword evidence="2" id="KW-0472">Membrane</keyword>
<dbReference type="PANTHER" id="PTHR34945">
    <property type="entry name" value="2-OXOGLUTARATE (2OG) AND FE(II)-DEPENDENT OXYGENASE SUPERFAMILY PROTEIN"/>
    <property type="match status" value="1"/>
</dbReference>
<proteinExistence type="predicted"/>
<evidence type="ECO:0000256" key="2">
    <source>
        <dbReference type="SAM" id="Phobius"/>
    </source>
</evidence>
<keyword evidence="2" id="KW-1133">Transmembrane helix</keyword>
<dbReference type="Proteomes" id="UP000594263">
    <property type="component" value="Unplaced"/>
</dbReference>
<accession>A0A7N0ZSH0</accession>
<dbReference type="AlphaFoldDB" id="A0A7N0ZSH0"/>
<sequence length="321" mass="35217">MSRRGFSLAPPSPIPTGRGLRSSAINEEILSDFLISSLHVPDLKLPISAQPRRVATSAVDFRSIASRDGESVERVLRRASQFGFFTISGHGILATEIRAAKRGAEYGGEDLRNWEDEGFDFCWAGEEEEDRSEFIPDPDPRKCMEAVAVRLVAIGKSLEGLFSTTTGANDFGTTNLAILQSNVEHRLCESEAPSNGEDKENNALGLYLPSSKCEVLVQVGSESFVFEAGPDTIVAVLGRQYEVDIAGHVTSTPRKLRFGRAGRLTLSDPIVLSIELKLGSPRIQSSERQLDTRRISIIDQILVAGLIVLLFQLVLWIYKTV</sequence>
<dbReference type="Gramene" id="Kaladp0024s0433.1.v1.1">
    <property type="protein sequence ID" value="Kaladp0024s0433.1.v1.1"/>
    <property type="gene ID" value="Kaladp0024s0433.v1.1"/>
</dbReference>
<keyword evidence="2" id="KW-0812">Transmembrane</keyword>
<dbReference type="PANTHER" id="PTHR34945:SF4">
    <property type="entry name" value="2-OXOGLUTARATE (2OG) AND FE(II)-DEPENDENT OXYGENASE SUPERFAMILY PROTEIN"/>
    <property type="match status" value="1"/>
</dbReference>
<protein>
    <recommendedName>
        <fullName evidence="5">Non-haem dioxygenase N-terminal domain-containing protein</fullName>
    </recommendedName>
</protein>
<name>A0A7N0ZSH0_KALFE</name>
<evidence type="ECO:0000313" key="3">
    <source>
        <dbReference type="EnsemblPlants" id="Kaladp0024s0433.1.v1.1"/>
    </source>
</evidence>